<gene>
    <name evidence="2" type="ORF">SLEP1_g14625</name>
</gene>
<evidence type="ECO:0000313" key="3">
    <source>
        <dbReference type="Proteomes" id="UP001054252"/>
    </source>
</evidence>
<name>A0AAV5IV56_9ROSI</name>
<dbReference type="Pfam" id="PF00069">
    <property type="entry name" value="Pkinase"/>
    <property type="match status" value="1"/>
</dbReference>
<dbReference type="EMBL" id="BPVZ01000018">
    <property type="protein sequence ID" value="GKV02158.1"/>
    <property type="molecule type" value="Genomic_DNA"/>
</dbReference>
<dbReference type="InterPro" id="IPR051564">
    <property type="entry name" value="LRR_receptor-like_kinase"/>
</dbReference>
<dbReference type="SUPFAM" id="SSF56112">
    <property type="entry name" value="Protein kinase-like (PK-like)"/>
    <property type="match status" value="1"/>
</dbReference>
<reference evidence="2 3" key="1">
    <citation type="journal article" date="2021" name="Commun. Biol.">
        <title>The genome of Shorea leprosula (Dipterocarpaceae) highlights the ecological relevance of drought in aseasonal tropical rainforests.</title>
        <authorList>
            <person name="Ng K.K.S."/>
            <person name="Kobayashi M.J."/>
            <person name="Fawcett J.A."/>
            <person name="Hatakeyama M."/>
            <person name="Paape T."/>
            <person name="Ng C.H."/>
            <person name="Ang C.C."/>
            <person name="Tnah L.H."/>
            <person name="Lee C.T."/>
            <person name="Nishiyama T."/>
            <person name="Sese J."/>
            <person name="O'Brien M.J."/>
            <person name="Copetti D."/>
            <person name="Mohd Noor M.I."/>
            <person name="Ong R.C."/>
            <person name="Putra M."/>
            <person name="Sireger I.Z."/>
            <person name="Indrioko S."/>
            <person name="Kosugi Y."/>
            <person name="Izuno A."/>
            <person name="Isagi Y."/>
            <person name="Lee S.L."/>
            <person name="Shimizu K.K."/>
        </authorList>
    </citation>
    <scope>NUCLEOTIDE SEQUENCE [LARGE SCALE GENOMIC DNA]</scope>
    <source>
        <strain evidence="2">214</strain>
    </source>
</reference>
<comment type="caution">
    <text evidence="2">The sequence shown here is derived from an EMBL/GenBank/DDBJ whole genome shotgun (WGS) entry which is preliminary data.</text>
</comment>
<keyword evidence="3" id="KW-1185">Reference proteome</keyword>
<protein>
    <recommendedName>
        <fullName evidence="1">Protein kinase domain-containing protein</fullName>
    </recommendedName>
</protein>
<dbReference type="GO" id="GO:0005524">
    <property type="term" value="F:ATP binding"/>
    <property type="evidence" value="ECO:0007669"/>
    <property type="project" value="InterPro"/>
</dbReference>
<organism evidence="2 3">
    <name type="scientific">Rubroshorea leprosula</name>
    <dbReference type="NCBI Taxonomy" id="152421"/>
    <lineage>
        <taxon>Eukaryota</taxon>
        <taxon>Viridiplantae</taxon>
        <taxon>Streptophyta</taxon>
        <taxon>Embryophyta</taxon>
        <taxon>Tracheophyta</taxon>
        <taxon>Spermatophyta</taxon>
        <taxon>Magnoliopsida</taxon>
        <taxon>eudicotyledons</taxon>
        <taxon>Gunneridae</taxon>
        <taxon>Pentapetalae</taxon>
        <taxon>rosids</taxon>
        <taxon>malvids</taxon>
        <taxon>Malvales</taxon>
        <taxon>Dipterocarpaceae</taxon>
        <taxon>Rubroshorea</taxon>
    </lineage>
</organism>
<proteinExistence type="predicted"/>
<dbReference type="AlphaFoldDB" id="A0AAV5IV56"/>
<feature type="domain" description="Protein kinase" evidence="1">
    <location>
        <begin position="1"/>
        <end position="214"/>
    </location>
</feature>
<accession>A0AAV5IV56</accession>
<evidence type="ECO:0000259" key="1">
    <source>
        <dbReference type="PROSITE" id="PS50011"/>
    </source>
</evidence>
<sequence length="214" mass="23314">MLDSAAKANIAIDIASAMDYRQNDYNPPIVHCDLKPENFLLDEDMATHVGDFGLARFISENLSQGKSNTIGYIAPGGKASRSGDVHSFGILLLEIFIAKKPTNAMFKEASSFNEFTSEITTDDQALNHIIDPRLFKNINDGSPMQSLSVTSSVSGGSNSSNCTSHSYRMEKCEECLRAVIRVGLACAAQNARDCLSIREVQAKLQEIKKSLLCS</sequence>
<dbReference type="PROSITE" id="PS00108">
    <property type="entry name" value="PROTEIN_KINASE_ST"/>
    <property type="match status" value="1"/>
</dbReference>
<dbReference type="GO" id="GO:0016020">
    <property type="term" value="C:membrane"/>
    <property type="evidence" value="ECO:0007669"/>
    <property type="project" value="TreeGrafter"/>
</dbReference>
<evidence type="ECO:0000313" key="2">
    <source>
        <dbReference type="EMBL" id="GKV02158.1"/>
    </source>
</evidence>
<dbReference type="InterPro" id="IPR000719">
    <property type="entry name" value="Prot_kinase_dom"/>
</dbReference>
<dbReference type="PROSITE" id="PS50011">
    <property type="entry name" value="PROTEIN_KINASE_DOM"/>
    <property type="match status" value="1"/>
</dbReference>
<dbReference type="Proteomes" id="UP001054252">
    <property type="component" value="Unassembled WGS sequence"/>
</dbReference>
<dbReference type="GO" id="GO:0004672">
    <property type="term" value="F:protein kinase activity"/>
    <property type="evidence" value="ECO:0007669"/>
    <property type="project" value="InterPro"/>
</dbReference>
<dbReference type="Gene3D" id="1.10.510.10">
    <property type="entry name" value="Transferase(Phosphotransferase) domain 1"/>
    <property type="match status" value="1"/>
</dbReference>
<dbReference type="PANTHER" id="PTHR48055">
    <property type="entry name" value="LEUCINE-RICH REPEAT RECEPTOR PROTEIN KINASE EMS1"/>
    <property type="match status" value="1"/>
</dbReference>
<dbReference type="PANTHER" id="PTHR48055:SF55">
    <property type="entry name" value="PROTEIN KINASE DOMAIN-CONTAINING PROTEIN"/>
    <property type="match status" value="1"/>
</dbReference>
<dbReference type="InterPro" id="IPR011009">
    <property type="entry name" value="Kinase-like_dom_sf"/>
</dbReference>
<dbReference type="InterPro" id="IPR008271">
    <property type="entry name" value="Ser/Thr_kinase_AS"/>
</dbReference>